<dbReference type="SUPFAM" id="SSF53448">
    <property type="entry name" value="Nucleotide-diphospho-sugar transferases"/>
    <property type="match status" value="1"/>
</dbReference>
<sequence>MSNSRDIPSCSVVIPAFNAERWIRHAINSVLVQTHPLRQVVVVDDGSTDRTADLLGIFGDRVLVVRQNNQGVASARNAGAALTDSTHLAFLDADDVWESDKIALQMARFAAEPELVMVQCGVVEVDADGHELSGLVLKGRSGDIYRDLVMQEPVVCGGGSGPVFARWVFDIVGGFDPRFSTSADWHLWLRVARHGPVDVVEEPLLRYRIHDSNMHTNVDAERHDMLLGLREAIASDPALAPVATRALAKCHRTLAGGYWKHGRYRSSIVQMVASSVRDSSNIRYFIGKLRRRNSRVDRC</sequence>
<dbReference type="GO" id="GO:0016758">
    <property type="term" value="F:hexosyltransferase activity"/>
    <property type="evidence" value="ECO:0007669"/>
    <property type="project" value="UniProtKB-ARBA"/>
</dbReference>
<dbReference type="Pfam" id="PF00535">
    <property type="entry name" value="Glycos_transf_2"/>
    <property type="match status" value="1"/>
</dbReference>
<reference evidence="2" key="1">
    <citation type="submission" date="2018-05" db="EMBL/GenBank/DDBJ databases">
        <authorList>
            <person name="Lanie J.A."/>
            <person name="Ng W.-L."/>
            <person name="Kazmierczak K.M."/>
            <person name="Andrzejewski T.M."/>
            <person name="Davidsen T.M."/>
            <person name="Wayne K.J."/>
            <person name="Tettelin H."/>
            <person name="Glass J.I."/>
            <person name="Rusch D."/>
            <person name="Podicherti R."/>
            <person name="Tsui H.-C.T."/>
            <person name="Winkler M.E."/>
        </authorList>
    </citation>
    <scope>NUCLEOTIDE SEQUENCE</scope>
</reference>
<evidence type="ECO:0000313" key="2">
    <source>
        <dbReference type="EMBL" id="SVA49007.1"/>
    </source>
</evidence>
<dbReference type="Gene3D" id="3.90.550.10">
    <property type="entry name" value="Spore Coat Polysaccharide Biosynthesis Protein SpsA, Chain A"/>
    <property type="match status" value="1"/>
</dbReference>
<dbReference type="PANTHER" id="PTHR22916:SF3">
    <property type="entry name" value="UDP-GLCNAC:BETAGAL BETA-1,3-N-ACETYLGLUCOSAMINYLTRANSFERASE-LIKE PROTEIN 1"/>
    <property type="match status" value="1"/>
</dbReference>
<protein>
    <recommendedName>
        <fullName evidence="1">Glycosyltransferase 2-like domain-containing protein</fullName>
    </recommendedName>
</protein>
<dbReference type="InterPro" id="IPR001173">
    <property type="entry name" value="Glyco_trans_2-like"/>
</dbReference>
<dbReference type="InterPro" id="IPR029044">
    <property type="entry name" value="Nucleotide-diphossugar_trans"/>
</dbReference>
<dbReference type="PANTHER" id="PTHR22916">
    <property type="entry name" value="GLYCOSYLTRANSFERASE"/>
    <property type="match status" value="1"/>
</dbReference>
<dbReference type="EMBL" id="UINC01011068">
    <property type="protein sequence ID" value="SVA49007.1"/>
    <property type="molecule type" value="Genomic_DNA"/>
</dbReference>
<accession>A0A381WAN1</accession>
<dbReference type="AlphaFoldDB" id="A0A381WAN1"/>
<proteinExistence type="predicted"/>
<gene>
    <name evidence="2" type="ORF">METZ01_LOCUS101861</name>
</gene>
<evidence type="ECO:0000259" key="1">
    <source>
        <dbReference type="Pfam" id="PF00535"/>
    </source>
</evidence>
<dbReference type="CDD" id="cd00761">
    <property type="entry name" value="Glyco_tranf_GTA_type"/>
    <property type="match status" value="1"/>
</dbReference>
<name>A0A381WAN1_9ZZZZ</name>
<organism evidence="2">
    <name type="scientific">marine metagenome</name>
    <dbReference type="NCBI Taxonomy" id="408172"/>
    <lineage>
        <taxon>unclassified sequences</taxon>
        <taxon>metagenomes</taxon>
        <taxon>ecological metagenomes</taxon>
    </lineage>
</organism>
<feature type="domain" description="Glycosyltransferase 2-like" evidence="1">
    <location>
        <begin position="11"/>
        <end position="127"/>
    </location>
</feature>